<dbReference type="AlphaFoldDB" id="Q21Y75"/>
<dbReference type="PANTHER" id="PTHR42743:SF10">
    <property type="entry name" value="D-ALANINE AMINOTRANSFERASE"/>
    <property type="match status" value="1"/>
</dbReference>
<evidence type="ECO:0000313" key="4">
    <source>
        <dbReference type="EMBL" id="ABD69278.1"/>
    </source>
</evidence>
<dbReference type="STRING" id="338969.Rfer_1546"/>
<dbReference type="EC" id="2.6.1.-" evidence="4"/>
<dbReference type="Gene3D" id="3.30.470.10">
    <property type="match status" value="1"/>
</dbReference>
<proteinExistence type="inferred from homology"/>
<dbReference type="SUPFAM" id="SSF56752">
    <property type="entry name" value="D-aminoacid aminotransferase-like PLP-dependent enzymes"/>
    <property type="match status" value="1"/>
</dbReference>
<keyword evidence="4" id="KW-0808">Transferase</keyword>
<sequence>MDNSVMNTLPPLPCYLNGEFTELPNAKISVMDRGFIFGDGVYEVVPVYGGQLFRFAQHMARLDRSLAELRIANPLTPAQWAEIAHKLIVTHADSTGASVQNIDQLIYIQITRGVAMRDHVMPTDITPTVFVMINAMKLPSEAMRSQGVACVTADDFRWEKAHIKSTSLLGSVLARQISFDAGATETIMFRDGFLSEAAASNVWVVKGGKVLGTPKDNLVLEGIRYRLIEDICRARGIPFELRRLSREEVRDADELLLSSATKEVLPVTTLDGKPVGQGKPGPVYAQLYAGYSEAKAQSRQSPTA</sequence>
<dbReference type="Gene3D" id="3.20.10.10">
    <property type="entry name" value="D-amino Acid Aminotransferase, subunit A, domain 2"/>
    <property type="match status" value="1"/>
</dbReference>
<dbReference type="InterPro" id="IPR001544">
    <property type="entry name" value="Aminotrans_IV"/>
</dbReference>
<dbReference type="Proteomes" id="UP000008332">
    <property type="component" value="Chromosome"/>
</dbReference>
<dbReference type="FunFam" id="3.20.10.10:FF:000002">
    <property type="entry name" value="D-alanine aminotransferase"/>
    <property type="match status" value="1"/>
</dbReference>
<organism evidence="4 5">
    <name type="scientific">Albidiferax ferrireducens (strain ATCC BAA-621 / DSM 15236 / T118)</name>
    <name type="common">Rhodoferax ferrireducens</name>
    <dbReference type="NCBI Taxonomy" id="338969"/>
    <lineage>
        <taxon>Bacteria</taxon>
        <taxon>Pseudomonadati</taxon>
        <taxon>Pseudomonadota</taxon>
        <taxon>Betaproteobacteria</taxon>
        <taxon>Burkholderiales</taxon>
        <taxon>Comamonadaceae</taxon>
        <taxon>Rhodoferax</taxon>
    </lineage>
</organism>
<dbReference type="PANTHER" id="PTHR42743">
    <property type="entry name" value="AMINO-ACID AMINOTRANSFERASE"/>
    <property type="match status" value="1"/>
</dbReference>
<dbReference type="GO" id="GO:0008483">
    <property type="term" value="F:transaminase activity"/>
    <property type="evidence" value="ECO:0007669"/>
    <property type="project" value="UniProtKB-KW"/>
</dbReference>
<dbReference type="EMBL" id="CP000267">
    <property type="protein sequence ID" value="ABD69278.1"/>
    <property type="molecule type" value="Genomic_DNA"/>
</dbReference>
<evidence type="ECO:0000256" key="1">
    <source>
        <dbReference type="ARBA" id="ARBA00001933"/>
    </source>
</evidence>
<gene>
    <name evidence="4" type="ordered locus">Rfer_1546</name>
</gene>
<protein>
    <submittedName>
        <fullName evidence="4">Branched chain amino acid: 2-keto-4-methylthiobutyrate aminotransferase</fullName>
        <ecNumber evidence="4">2.6.1.-</ecNumber>
    </submittedName>
</protein>
<dbReference type="InterPro" id="IPR036038">
    <property type="entry name" value="Aminotransferase-like"/>
</dbReference>
<dbReference type="CDD" id="cd01558">
    <property type="entry name" value="D-AAT_like"/>
    <property type="match status" value="1"/>
</dbReference>
<dbReference type="InterPro" id="IPR043132">
    <property type="entry name" value="BCAT-like_C"/>
</dbReference>
<keyword evidence="3" id="KW-0663">Pyridoxal phosphate</keyword>
<evidence type="ECO:0000313" key="5">
    <source>
        <dbReference type="Proteomes" id="UP000008332"/>
    </source>
</evidence>
<comment type="cofactor">
    <cofactor evidence="1">
        <name>pyridoxal 5'-phosphate</name>
        <dbReference type="ChEBI" id="CHEBI:597326"/>
    </cofactor>
</comment>
<keyword evidence="4" id="KW-0032">Aminotransferase</keyword>
<reference evidence="5" key="1">
    <citation type="submission" date="2006-02" db="EMBL/GenBank/DDBJ databases">
        <title>Complete sequence of chromosome of Rhodoferax ferrireducens DSM 15236.</title>
        <authorList>
            <person name="Copeland A."/>
            <person name="Lucas S."/>
            <person name="Lapidus A."/>
            <person name="Barry K."/>
            <person name="Detter J.C."/>
            <person name="Glavina del Rio T."/>
            <person name="Hammon N."/>
            <person name="Israni S."/>
            <person name="Pitluck S."/>
            <person name="Brettin T."/>
            <person name="Bruce D."/>
            <person name="Han C."/>
            <person name="Tapia R."/>
            <person name="Gilna P."/>
            <person name="Kiss H."/>
            <person name="Schmutz J."/>
            <person name="Larimer F."/>
            <person name="Land M."/>
            <person name="Kyrpides N."/>
            <person name="Ivanova N."/>
            <person name="Richardson P."/>
        </authorList>
    </citation>
    <scope>NUCLEOTIDE SEQUENCE [LARGE SCALE GENOMIC DNA]</scope>
    <source>
        <strain evidence="5">ATCC BAA-621 / DSM 15236 / T118</strain>
    </source>
</reference>
<evidence type="ECO:0000256" key="3">
    <source>
        <dbReference type="ARBA" id="ARBA00022898"/>
    </source>
</evidence>
<dbReference type="GO" id="GO:0046394">
    <property type="term" value="P:carboxylic acid biosynthetic process"/>
    <property type="evidence" value="ECO:0007669"/>
    <property type="project" value="UniProtKB-ARBA"/>
</dbReference>
<evidence type="ECO:0000256" key="2">
    <source>
        <dbReference type="ARBA" id="ARBA00009320"/>
    </source>
</evidence>
<dbReference type="GO" id="GO:0008652">
    <property type="term" value="P:amino acid biosynthetic process"/>
    <property type="evidence" value="ECO:0007669"/>
    <property type="project" value="UniProtKB-ARBA"/>
</dbReference>
<dbReference type="eggNOG" id="COG0115">
    <property type="taxonomic scope" value="Bacteria"/>
</dbReference>
<accession>Q21Y75</accession>
<dbReference type="KEGG" id="rfr:Rfer_1546"/>
<name>Q21Y75_ALBFT</name>
<dbReference type="HOGENOM" id="CLU_020844_4_1_4"/>
<dbReference type="Pfam" id="PF01063">
    <property type="entry name" value="Aminotran_4"/>
    <property type="match status" value="1"/>
</dbReference>
<dbReference type="GO" id="GO:0005829">
    <property type="term" value="C:cytosol"/>
    <property type="evidence" value="ECO:0007669"/>
    <property type="project" value="TreeGrafter"/>
</dbReference>
<keyword evidence="5" id="KW-1185">Reference proteome</keyword>
<comment type="similarity">
    <text evidence="2">Belongs to the class-IV pyridoxal-phosphate-dependent aminotransferase family.</text>
</comment>
<dbReference type="InterPro" id="IPR050571">
    <property type="entry name" value="Class-IV_PLP-Dep_Aminotrnsfr"/>
</dbReference>
<dbReference type="InterPro" id="IPR043131">
    <property type="entry name" value="BCAT-like_N"/>
</dbReference>